<dbReference type="KEGG" id="nps:KRR39_14105"/>
<evidence type="ECO:0000313" key="1">
    <source>
        <dbReference type="EMBL" id="QWZ06677.1"/>
    </source>
</evidence>
<protein>
    <submittedName>
        <fullName evidence="1">Uncharacterized protein</fullName>
    </submittedName>
</protein>
<dbReference type="EMBL" id="CP077062">
    <property type="protein sequence ID" value="QWZ06677.1"/>
    <property type="molecule type" value="Genomic_DNA"/>
</dbReference>
<keyword evidence="2" id="KW-1185">Reference proteome</keyword>
<name>A0A975SVI1_9ACTN</name>
<organism evidence="1 2">
    <name type="scientific">Nocardioides panacis</name>
    <dbReference type="NCBI Taxonomy" id="2849501"/>
    <lineage>
        <taxon>Bacteria</taxon>
        <taxon>Bacillati</taxon>
        <taxon>Actinomycetota</taxon>
        <taxon>Actinomycetes</taxon>
        <taxon>Propionibacteriales</taxon>
        <taxon>Nocardioidaceae</taxon>
        <taxon>Nocardioides</taxon>
    </lineage>
</organism>
<dbReference type="AlphaFoldDB" id="A0A975SVI1"/>
<dbReference type="RefSeq" id="WP_216937784.1">
    <property type="nucleotide sequence ID" value="NZ_CP077062.1"/>
</dbReference>
<reference evidence="1" key="1">
    <citation type="submission" date="2021-06" db="EMBL/GenBank/DDBJ databases">
        <title>Complete genome sequence of Nocardioides sp. G188.</title>
        <authorList>
            <person name="Im W.-T."/>
        </authorList>
    </citation>
    <scope>NUCLEOTIDE SEQUENCE</scope>
    <source>
        <strain evidence="1">G188</strain>
    </source>
</reference>
<dbReference type="Proteomes" id="UP000683575">
    <property type="component" value="Chromosome"/>
</dbReference>
<evidence type="ECO:0000313" key="2">
    <source>
        <dbReference type="Proteomes" id="UP000683575"/>
    </source>
</evidence>
<gene>
    <name evidence="1" type="ORF">KRR39_14105</name>
</gene>
<accession>A0A975SVI1</accession>
<sequence>MTWDAFHHRGDVLRDVVAEAEARRDGVLPTELPGVTEAFGDAHHLVAALQLRWHTRLAGSIERALQDQPDDLESAVVSGWRDAATGLAGVRRVLDEQRAAPASPEVGETLERAHRKEAAMLAVLAGLAYGADVAAVRVGERLEERARTTVHQAA</sequence>
<proteinExistence type="predicted"/>